<comment type="caution">
    <text evidence="1">The sequence shown here is derived from an EMBL/GenBank/DDBJ whole genome shotgun (WGS) entry which is preliminary data.</text>
</comment>
<keyword evidence="2" id="KW-1185">Reference proteome</keyword>
<name>A0ACB8CR52_DERSI</name>
<accession>A0ACB8CR52</accession>
<evidence type="ECO:0000313" key="1">
    <source>
        <dbReference type="EMBL" id="KAH7949510.1"/>
    </source>
</evidence>
<dbReference type="EMBL" id="CM023474">
    <property type="protein sequence ID" value="KAH7949510.1"/>
    <property type="molecule type" value="Genomic_DNA"/>
</dbReference>
<organism evidence="1 2">
    <name type="scientific">Dermacentor silvarum</name>
    <name type="common">Tick</name>
    <dbReference type="NCBI Taxonomy" id="543639"/>
    <lineage>
        <taxon>Eukaryota</taxon>
        <taxon>Metazoa</taxon>
        <taxon>Ecdysozoa</taxon>
        <taxon>Arthropoda</taxon>
        <taxon>Chelicerata</taxon>
        <taxon>Arachnida</taxon>
        <taxon>Acari</taxon>
        <taxon>Parasitiformes</taxon>
        <taxon>Ixodida</taxon>
        <taxon>Ixodoidea</taxon>
        <taxon>Ixodidae</taxon>
        <taxon>Rhipicephalinae</taxon>
        <taxon>Dermacentor</taxon>
    </lineage>
</organism>
<gene>
    <name evidence="1" type="ORF">HPB49_011729</name>
</gene>
<evidence type="ECO:0000313" key="2">
    <source>
        <dbReference type="Proteomes" id="UP000821865"/>
    </source>
</evidence>
<dbReference type="Proteomes" id="UP000821865">
    <property type="component" value="Chromosome 5"/>
</dbReference>
<sequence length="150" mass="16726">MSPAETEAYWSRKGFYALNCMVVCDADLRIVAIDPRMPGSCHDSFVWRHSALRRRLTCGFLNDEFLLALASPPVPGHPTRLTAEGRYNEAHAVVRNAAERCIGILKSRFMCLQRYRTLHYSPRKAATIVAACAALHNLCLQAGDPLPDDP</sequence>
<reference evidence="1" key="1">
    <citation type="submission" date="2020-05" db="EMBL/GenBank/DDBJ databases">
        <title>Large-scale comparative analyses of tick genomes elucidate their genetic diversity and vector capacities.</title>
        <authorList>
            <person name="Jia N."/>
            <person name="Wang J."/>
            <person name="Shi W."/>
            <person name="Du L."/>
            <person name="Sun Y."/>
            <person name="Zhan W."/>
            <person name="Jiang J."/>
            <person name="Wang Q."/>
            <person name="Zhang B."/>
            <person name="Ji P."/>
            <person name="Sakyi L.B."/>
            <person name="Cui X."/>
            <person name="Yuan T."/>
            <person name="Jiang B."/>
            <person name="Yang W."/>
            <person name="Lam T.T.-Y."/>
            <person name="Chang Q."/>
            <person name="Ding S."/>
            <person name="Wang X."/>
            <person name="Zhu J."/>
            <person name="Ruan X."/>
            <person name="Zhao L."/>
            <person name="Wei J."/>
            <person name="Que T."/>
            <person name="Du C."/>
            <person name="Cheng J."/>
            <person name="Dai P."/>
            <person name="Han X."/>
            <person name="Huang E."/>
            <person name="Gao Y."/>
            <person name="Liu J."/>
            <person name="Shao H."/>
            <person name="Ye R."/>
            <person name="Li L."/>
            <person name="Wei W."/>
            <person name="Wang X."/>
            <person name="Wang C."/>
            <person name="Yang T."/>
            <person name="Huo Q."/>
            <person name="Li W."/>
            <person name="Guo W."/>
            <person name="Chen H."/>
            <person name="Zhou L."/>
            <person name="Ni X."/>
            <person name="Tian J."/>
            <person name="Zhou Y."/>
            <person name="Sheng Y."/>
            <person name="Liu T."/>
            <person name="Pan Y."/>
            <person name="Xia L."/>
            <person name="Li J."/>
            <person name="Zhao F."/>
            <person name="Cao W."/>
        </authorList>
    </citation>
    <scope>NUCLEOTIDE SEQUENCE</scope>
    <source>
        <strain evidence="1">Dsil-2018</strain>
    </source>
</reference>
<protein>
    <submittedName>
        <fullName evidence="1">Uncharacterized protein</fullName>
    </submittedName>
</protein>
<proteinExistence type="predicted"/>